<proteinExistence type="predicted"/>
<dbReference type="Proteomes" id="UP000663131">
    <property type="component" value="Chromosome 5"/>
</dbReference>
<dbReference type="EMBL" id="CP063133">
    <property type="protein sequence ID" value="QOU19119.1"/>
    <property type="molecule type" value="Genomic_DNA"/>
</dbReference>
<reference evidence="2" key="2">
    <citation type="journal article" name="BMC Genomics">
        <title>New genome assemblies reveal patterns of domestication and adaptation across Brettanomyces (Dekkera) species.</title>
        <authorList>
            <person name="Roach M.J."/>
            <person name="Borneman A.R."/>
        </authorList>
    </citation>
    <scope>NUCLEOTIDE SEQUENCE</scope>
    <source>
        <strain evidence="2">UCD 2041</strain>
    </source>
</reference>
<evidence type="ECO:0000256" key="1">
    <source>
        <dbReference type="SAM" id="MobiDB-lite"/>
    </source>
</evidence>
<dbReference type="KEGG" id="bbrx:BRETT_004340"/>
<feature type="compositionally biased region" description="Low complexity" evidence="1">
    <location>
        <begin position="100"/>
        <end position="125"/>
    </location>
</feature>
<reference evidence="2" key="1">
    <citation type="submission" date="2020-10" db="EMBL/GenBank/DDBJ databases">
        <authorList>
            <person name="Palmer J.M."/>
        </authorList>
    </citation>
    <scope>NUCLEOTIDE SEQUENCE</scope>
    <source>
        <strain evidence="2">UCD 2041</strain>
    </source>
</reference>
<gene>
    <name evidence="2" type="ORF">BRETT_004340</name>
</gene>
<feature type="compositionally biased region" description="Low complexity" evidence="1">
    <location>
        <begin position="51"/>
        <end position="93"/>
    </location>
</feature>
<evidence type="ECO:0000313" key="3">
    <source>
        <dbReference type="Proteomes" id="UP000663131"/>
    </source>
</evidence>
<name>A0A871R0R5_DEKBR</name>
<protein>
    <submittedName>
        <fullName evidence="2">Uncharacterized protein</fullName>
    </submittedName>
</protein>
<feature type="region of interest" description="Disordered" evidence="1">
    <location>
        <begin position="51"/>
        <end position="135"/>
    </location>
</feature>
<dbReference type="OrthoDB" id="3998161at2759"/>
<dbReference type="RefSeq" id="XP_041135612.1">
    <property type="nucleotide sequence ID" value="XM_041282836.1"/>
</dbReference>
<organism evidence="2 3">
    <name type="scientific">Dekkera bruxellensis</name>
    <name type="common">Brettanomyces custersii</name>
    <dbReference type="NCBI Taxonomy" id="5007"/>
    <lineage>
        <taxon>Eukaryota</taxon>
        <taxon>Fungi</taxon>
        <taxon>Dikarya</taxon>
        <taxon>Ascomycota</taxon>
        <taxon>Saccharomycotina</taxon>
        <taxon>Pichiomycetes</taxon>
        <taxon>Pichiales</taxon>
        <taxon>Pichiaceae</taxon>
        <taxon>Brettanomyces</taxon>
    </lineage>
</organism>
<accession>A0A871R0R5</accession>
<feature type="compositionally biased region" description="Low complexity" evidence="1">
    <location>
        <begin position="516"/>
        <end position="528"/>
    </location>
</feature>
<evidence type="ECO:0000313" key="2">
    <source>
        <dbReference type="EMBL" id="QOU19119.1"/>
    </source>
</evidence>
<sequence>MDSLQNTGEANDDPFFEGRLQELGKQQNRKWIQQRNKQWIQQQIQQNQQQNQQQYHQQNQQNQQQYHQQNVQYRQQDQNQYRQMDQQFRQQFRQQKRLNHQQSQQQNQQQNQHVLQHVLQQQSSDQSHDQQDSRQYSQMFPDNVIQEKYQLDPSLQFDLIPYNKQDELFSNLPMKYQLDLAQPQYSADAPLYFPQTSTDELTRRNENANSPSSFSLPDTFESEDADLSINDSINNIRNAFSSSYTNLNSMDSMAIGRNFSVPESSSLELGGEIKAATGPRADLKESLLVEGCADEASLVKKLKPDGKKLHRKRKSVKERVKEEEADMFSENLSKYPTGVCNRCKKTFAQMGTRSYRNCMHCRKLQRGRSKRWQLKIRNKVGLCRRCGAQLGLEETNYVQCRQCRSALRLRKHRRATEGKCVHCSGPNDDLSGKYKVCSKCRKREKLIREIRRQTGMCNKCGRLLSGADQGFKSCKRCRATRHGRKIVRSMSMNLTTRMEGVDIHLDSLEYPNETAGGNESNNNQQGSSRSRRFYSEPPSECIPDFEPTIASPSSQMRRRESVSTVHQNAEMSPIFVDDLIMPHLPQDTHPDTASR</sequence>
<feature type="region of interest" description="Disordered" evidence="1">
    <location>
        <begin position="509"/>
        <end position="561"/>
    </location>
</feature>
<dbReference type="AlphaFoldDB" id="A0A871R0R5"/>
<dbReference type="GeneID" id="64576263"/>